<accession>A0A927NBY8</accession>
<evidence type="ECO:0000313" key="2">
    <source>
        <dbReference type="Proteomes" id="UP000638648"/>
    </source>
</evidence>
<organism evidence="1 2">
    <name type="scientific">Actinopolymorpha pittospori</name>
    <dbReference type="NCBI Taxonomy" id="648752"/>
    <lineage>
        <taxon>Bacteria</taxon>
        <taxon>Bacillati</taxon>
        <taxon>Actinomycetota</taxon>
        <taxon>Actinomycetes</taxon>
        <taxon>Propionibacteriales</taxon>
        <taxon>Actinopolymorphaceae</taxon>
        <taxon>Actinopolymorpha</taxon>
    </lineage>
</organism>
<reference evidence="1" key="1">
    <citation type="submission" date="2020-10" db="EMBL/GenBank/DDBJ databases">
        <title>Sequencing the genomes of 1000 actinobacteria strains.</title>
        <authorList>
            <person name="Klenk H.-P."/>
        </authorList>
    </citation>
    <scope>NUCLEOTIDE SEQUENCE</scope>
    <source>
        <strain evidence="1">DSM 45354</strain>
    </source>
</reference>
<gene>
    <name evidence="1" type="ORF">HEB94_008858</name>
</gene>
<dbReference type="Proteomes" id="UP000638648">
    <property type="component" value="Unassembled WGS sequence"/>
</dbReference>
<name>A0A927NBY8_9ACTN</name>
<proteinExistence type="predicted"/>
<evidence type="ECO:0000313" key="1">
    <source>
        <dbReference type="EMBL" id="MBE1612010.1"/>
    </source>
</evidence>
<dbReference type="AlphaFoldDB" id="A0A927NBY8"/>
<sequence length="70" mass="7931">MRAHAPFVVMPATVRTRWFAGMGHFRDGLLGHFVLVRDLTGPRPVGVEVARWSSRSLFTRTDVSGTYPFR</sequence>
<dbReference type="EMBL" id="JADBEM010000001">
    <property type="protein sequence ID" value="MBE1612010.1"/>
    <property type="molecule type" value="Genomic_DNA"/>
</dbReference>
<keyword evidence="2" id="KW-1185">Reference proteome</keyword>
<comment type="caution">
    <text evidence="1">The sequence shown here is derived from an EMBL/GenBank/DDBJ whole genome shotgun (WGS) entry which is preliminary data.</text>
</comment>
<protein>
    <submittedName>
        <fullName evidence="1">Uncharacterized protein</fullName>
    </submittedName>
</protein>